<keyword evidence="7 8" id="KW-0472">Membrane</keyword>
<evidence type="ECO:0000256" key="2">
    <source>
        <dbReference type="ARBA" id="ARBA00022475"/>
    </source>
</evidence>
<dbReference type="GO" id="GO:0016763">
    <property type="term" value="F:pentosyltransferase activity"/>
    <property type="evidence" value="ECO:0007669"/>
    <property type="project" value="TreeGrafter"/>
</dbReference>
<dbReference type="GO" id="GO:0009103">
    <property type="term" value="P:lipopolysaccharide biosynthetic process"/>
    <property type="evidence" value="ECO:0007669"/>
    <property type="project" value="UniProtKB-ARBA"/>
</dbReference>
<organism evidence="9 10">
    <name type="scientific">Candidatus Fervidibacter japonicus</name>
    <dbReference type="NCBI Taxonomy" id="2035412"/>
    <lineage>
        <taxon>Bacteria</taxon>
        <taxon>Candidatus Fervidibacterota</taxon>
        <taxon>Candidatus Fervidibacter</taxon>
    </lineage>
</organism>
<proteinExistence type="predicted"/>
<evidence type="ECO:0000313" key="10">
    <source>
        <dbReference type="Proteomes" id="UP000236173"/>
    </source>
</evidence>
<sequence length="404" mass="44805">MLTQRIKALSRGHLLTIVFLVALALRLAFLTTKPFAWTHQLQAGDEPLYHGVAASLTQGKGYTLNGEPTARYGPGYVIFIAALYRLLGISPPAARVGNALLGSLLCALIAWWAIQLWGNRAGLGAGLAATVYYPFVQLPPYLLTENLYLPLFVAAMMVTWLLCADRARNEPVVKGALAGTLWGVAALTRSIALPIALLSSLWLGFRRQWMHALLAITSLIAVLTPWTLRNYSVFAAFVPLQLSAGHDFYLAFGPPGTEPKVLGHWNWGSDVQRPQIPKGLSPVERDRWLQRKAWEHIKSDPMSAIIKRIPRKLANLLVPFYGPASLPNKVLSTLCYLALLLLSIPALVRSWRSKDAKERTFTELVLLVILFTVTFHAIFYGVVRYRYPIDALLLVAVGKWMAKC</sequence>
<dbReference type="AlphaFoldDB" id="A0A2H5XC85"/>
<evidence type="ECO:0000313" key="9">
    <source>
        <dbReference type="EMBL" id="GBC98810.1"/>
    </source>
</evidence>
<dbReference type="GO" id="GO:0005886">
    <property type="term" value="C:plasma membrane"/>
    <property type="evidence" value="ECO:0007669"/>
    <property type="project" value="UniProtKB-SubCell"/>
</dbReference>
<evidence type="ECO:0008006" key="11">
    <source>
        <dbReference type="Google" id="ProtNLM"/>
    </source>
</evidence>
<evidence type="ECO:0000256" key="3">
    <source>
        <dbReference type="ARBA" id="ARBA00022676"/>
    </source>
</evidence>
<keyword evidence="5 8" id="KW-0812">Transmembrane</keyword>
<feature type="transmembrane region" description="Helical" evidence="8">
    <location>
        <begin position="147"/>
        <end position="164"/>
    </location>
</feature>
<gene>
    <name evidence="9" type="ORF">HRbin17_01325</name>
</gene>
<keyword evidence="6 8" id="KW-1133">Transmembrane helix</keyword>
<evidence type="ECO:0000256" key="8">
    <source>
        <dbReference type="SAM" id="Phobius"/>
    </source>
</evidence>
<evidence type="ECO:0000256" key="4">
    <source>
        <dbReference type="ARBA" id="ARBA00022679"/>
    </source>
</evidence>
<comment type="subcellular location">
    <subcellularLocation>
        <location evidence="1">Cell membrane</location>
        <topology evidence="1">Multi-pass membrane protein</topology>
    </subcellularLocation>
</comment>
<protein>
    <recommendedName>
        <fullName evidence="11">Glycosyltransferase RgtA/B/C/D-like domain-containing protein</fullName>
    </recommendedName>
</protein>
<dbReference type="Proteomes" id="UP000236173">
    <property type="component" value="Unassembled WGS sequence"/>
</dbReference>
<feature type="transmembrane region" description="Helical" evidence="8">
    <location>
        <begin position="176"/>
        <end position="203"/>
    </location>
</feature>
<accession>A0A2H5XC85</accession>
<evidence type="ECO:0000256" key="5">
    <source>
        <dbReference type="ARBA" id="ARBA00022692"/>
    </source>
</evidence>
<keyword evidence="2" id="KW-1003">Cell membrane</keyword>
<evidence type="ECO:0000256" key="1">
    <source>
        <dbReference type="ARBA" id="ARBA00004651"/>
    </source>
</evidence>
<dbReference type="PANTHER" id="PTHR33908:SF11">
    <property type="entry name" value="MEMBRANE PROTEIN"/>
    <property type="match status" value="1"/>
</dbReference>
<feature type="transmembrane region" description="Helical" evidence="8">
    <location>
        <begin position="360"/>
        <end position="379"/>
    </location>
</feature>
<dbReference type="EMBL" id="BEHT01000016">
    <property type="protein sequence ID" value="GBC98810.1"/>
    <property type="molecule type" value="Genomic_DNA"/>
</dbReference>
<name>A0A2H5XC85_9BACT</name>
<evidence type="ECO:0000256" key="7">
    <source>
        <dbReference type="ARBA" id="ARBA00023136"/>
    </source>
</evidence>
<feature type="transmembrane region" description="Helical" evidence="8">
    <location>
        <begin position="330"/>
        <end position="348"/>
    </location>
</feature>
<feature type="transmembrane region" description="Helical" evidence="8">
    <location>
        <begin position="209"/>
        <end position="226"/>
    </location>
</feature>
<comment type="caution">
    <text evidence="9">The sequence shown here is derived from an EMBL/GenBank/DDBJ whole genome shotgun (WGS) entry which is preliminary data.</text>
</comment>
<feature type="transmembrane region" description="Helical" evidence="8">
    <location>
        <begin position="99"/>
        <end position="118"/>
    </location>
</feature>
<reference evidence="10" key="1">
    <citation type="submission" date="2017-09" db="EMBL/GenBank/DDBJ databases">
        <title>Metaegenomics of thermophilic ammonia-oxidizing enrichment culture.</title>
        <authorList>
            <person name="Kato S."/>
            <person name="Suzuki K."/>
        </authorList>
    </citation>
    <scope>NUCLEOTIDE SEQUENCE [LARGE SCALE GENOMIC DNA]</scope>
</reference>
<keyword evidence="4" id="KW-0808">Transferase</keyword>
<dbReference type="InterPro" id="IPR050297">
    <property type="entry name" value="LipidA_mod_glycosyltrf_83"/>
</dbReference>
<dbReference type="PANTHER" id="PTHR33908">
    <property type="entry name" value="MANNOSYLTRANSFERASE YKCB-RELATED"/>
    <property type="match status" value="1"/>
</dbReference>
<keyword evidence="3" id="KW-0328">Glycosyltransferase</keyword>
<evidence type="ECO:0000256" key="6">
    <source>
        <dbReference type="ARBA" id="ARBA00022989"/>
    </source>
</evidence>
<feature type="transmembrane region" description="Helical" evidence="8">
    <location>
        <begin position="69"/>
        <end position="87"/>
    </location>
</feature>